<dbReference type="InterPro" id="IPR036282">
    <property type="entry name" value="Glutathione-S-Trfase_C_sf"/>
</dbReference>
<dbReference type="InterPro" id="IPR036249">
    <property type="entry name" value="Thioredoxin-like_sf"/>
</dbReference>
<dbReference type="PANTHER" id="PTHR42673">
    <property type="entry name" value="MALEYLACETOACETATE ISOMERASE"/>
    <property type="match status" value="1"/>
</dbReference>
<dbReference type="SUPFAM" id="SSF47616">
    <property type="entry name" value="GST C-terminal domain-like"/>
    <property type="match status" value="1"/>
</dbReference>
<evidence type="ECO:0000256" key="1">
    <source>
        <dbReference type="ARBA" id="ARBA00010007"/>
    </source>
</evidence>
<dbReference type="SUPFAM" id="SSF52833">
    <property type="entry name" value="Thioredoxin-like"/>
    <property type="match status" value="1"/>
</dbReference>
<dbReference type="GO" id="GO:0016034">
    <property type="term" value="F:maleylacetoacetate isomerase activity"/>
    <property type="evidence" value="ECO:0007669"/>
    <property type="project" value="UniProtKB-EC"/>
</dbReference>
<dbReference type="GO" id="GO:0005737">
    <property type="term" value="C:cytoplasm"/>
    <property type="evidence" value="ECO:0007669"/>
    <property type="project" value="InterPro"/>
</dbReference>
<dbReference type="Gene3D" id="1.20.1050.10">
    <property type="match status" value="1"/>
</dbReference>
<organism evidence="4 5">
    <name type="scientific">Rhodoferax aquaticus</name>
    <dbReference type="NCBI Taxonomy" id="2527691"/>
    <lineage>
        <taxon>Bacteria</taxon>
        <taxon>Pseudomonadati</taxon>
        <taxon>Pseudomonadota</taxon>
        <taxon>Betaproteobacteria</taxon>
        <taxon>Burkholderiales</taxon>
        <taxon>Comamonadaceae</taxon>
        <taxon>Rhodoferax</taxon>
    </lineage>
</organism>
<evidence type="ECO:0000313" key="4">
    <source>
        <dbReference type="EMBL" id="QDL52832.1"/>
    </source>
</evidence>
<reference evidence="5" key="2">
    <citation type="journal article" date="2020" name="Int. J. Syst. Evol. Microbiol.">
        <title>Genomic insights into a novel species Rhodoferax aquaticus sp. nov., isolated from freshwater.</title>
        <authorList>
            <person name="Li T."/>
            <person name="Zhuo Y."/>
            <person name="Jin C.Z."/>
            <person name="Wu X."/>
            <person name="Ko S.R."/>
            <person name="Jin F.J."/>
            <person name="Ahn C.Y."/>
            <person name="Oh H.M."/>
            <person name="Lee H.G."/>
            <person name="Jin L."/>
        </authorList>
    </citation>
    <scope>NUCLEOTIDE SEQUENCE [LARGE SCALE GENOMIC DNA]</scope>
    <source>
        <strain evidence="5">Gr-4</strain>
    </source>
</reference>
<reference evidence="5" key="1">
    <citation type="submission" date="2019-02" db="EMBL/GenBank/DDBJ databases">
        <title>Complete genome sequence of Rhodoferax sp. Gr-4.</title>
        <authorList>
            <person name="Jin L."/>
        </authorList>
    </citation>
    <scope>NUCLEOTIDE SEQUENCE [LARGE SCALE GENOMIC DNA]</scope>
    <source>
        <strain evidence="5">Gr-4</strain>
    </source>
</reference>
<evidence type="ECO:0000259" key="2">
    <source>
        <dbReference type="PROSITE" id="PS50404"/>
    </source>
</evidence>
<dbReference type="CDD" id="cd03042">
    <property type="entry name" value="GST_N_Zeta"/>
    <property type="match status" value="1"/>
</dbReference>
<dbReference type="FunFam" id="3.40.30.10:FF:000293">
    <property type="entry name" value="Maleylacetoacetate isomerase MaiA"/>
    <property type="match status" value="1"/>
</dbReference>
<dbReference type="PROSITE" id="PS50404">
    <property type="entry name" value="GST_NTER"/>
    <property type="match status" value="1"/>
</dbReference>
<dbReference type="Proteomes" id="UP000317365">
    <property type="component" value="Chromosome"/>
</dbReference>
<evidence type="ECO:0000259" key="3">
    <source>
        <dbReference type="PROSITE" id="PS50405"/>
    </source>
</evidence>
<dbReference type="NCBIfam" id="TIGR01262">
    <property type="entry name" value="maiA"/>
    <property type="match status" value="1"/>
</dbReference>
<dbReference type="InterPro" id="IPR034333">
    <property type="entry name" value="GST_Zeta_N"/>
</dbReference>
<gene>
    <name evidence="4" type="primary">maiA</name>
    <name evidence="4" type="ORF">EXZ61_00815</name>
</gene>
<dbReference type="InterPro" id="IPR040079">
    <property type="entry name" value="Glutathione_S-Trfase"/>
</dbReference>
<dbReference type="SFLD" id="SFLDS00019">
    <property type="entry name" value="Glutathione_Transferase_(cytos"/>
    <property type="match status" value="1"/>
</dbReference>
<name>A0A515EJK3_9BURK</name>
<dbReference type="GO" id="GO:0004364">
    <property type="term" value="F:glutathione transferase activity"/>
    <property type="evidence" value="ECO:0007669"/>
    <property type="project" value="TreeGrafter"/>
</dbReference>
<accession>A0A515EJK3</accession>
<dbReference type="SFLD" id="SFLDG00358">
    <property type="entry name" value="Main_(cytGST)"/>
    <property type="match status" value="1"/>
</dbReference>
<dbReference type="GO" id="GO:0006559">
    <property type="term" value="P:L-phenylalanine catabolic process"/>
    <property type="evidence" value="ECO:0007669"/>
    <property type="project" value="TreeGrafter"/>
</dbReference>
<dbReference type="EMBL" id="CP036282">
    <property type="protein sequence ID" value="QDL52832.1"/>
    <property type="molecule type" value="Genomic_DNA"/>
</dbReference>
<keyword evidence="5" id="KW-1185">Reference proteome</keyword>
<dbReference type="InterPro" id="IPR034330">
    <property type="entry name" value="GST_Zeta_C"/>
</dbReference>
<dbReference type="InterPro" id="IPR010987">
    <property type="entry name" value="Glutathione-S-Trfase_C-like"/>
</dbReference>
<dbReference type="RefSeq" id="WP_142808284.1">
    <property type="nucleotide sequence ID" value="NZ_CP036282.1"/>
</dbReference>
<comment type="similarity">
    <text evidence="1">Belongs to the GST superfamily. Zeta family.</text>
</comment>
<sequence length="215" mass="23948">MFKLYTYWRSSASYRVRIALHLKGLPFESVPVHLLRDGGEQHSATYAALNPSELVPTLVDGAEALTQSLAIIEYLEEAYPSPALLPSGSLARARVRALSQFIACEMHPLNNLRVLQYLERTLGLDEATKTAWYRHWVTTGFATLETMLANNPATGRFCHGDTPTMADCLLIPQISNARRFAAPLDAFPTVRRIETECMQVQAFLDARPEVQVDAA</sequence>
<proteinExistence type="inferred from homology"/>
<dbReference type="GO" id="GO:0006749">
    <property type="term" value="P:glutathione metabolic process"/>
    <property type="evidence" value="ECO:0007669"/>
    <property type="project" value="TreeGrafter"/>
</dbReference>
<dbReference type="AlphaFoldDB" id="A0A515EJK3"/>
<dbReference type="InterPro" id="IPR004045">
    <property type="entry name" value="Glutathione_S-Trfase_N"/>
</dbReference>
<dbReference type="InterPro" id="IPR005955">
    <property type="entry name" value="GST_Zeta"/>
</dbReference>
<dbReference type="CDD" id="cd03191">
    <property type="entry name" value="GST_C_Zeta"/>
    <property type="match status" value="1"/>
</dbReference>
<dbReference type="KEGG" id="rhg:EXZ61_00815"/>
<keyword evidence="4" id="KW-0413">Isomerase</keyword>
<dbReference type="PANTHER" id="PTHR42673:SF21">
    <property type="entry name" value="GLUTATHIONE S-TRANSFERASE YFCF"/>
    <property type="match status" value="1"/>
</dbReference>
<dbReference type="Pfam" id="PF13417">
    <property type="entry name" value="GST_N_3"/>
    <property type="match status" value="1"/>
</dbReference>
<protein>
    <submittedName>
        <fullName evidence="4">Maleylacetoacetate isomerase</fullName>
        <ecNumber evidence="4">5.2.1.2</ecNumber>
    </submittedName>
</protein>
<dbReference type="PROSITE" id="PS50405">
    <property type="entry name" value="GST_CTER"/>
    <property type="match status" value="1"/>
</dbReference>
<feature type="domain" description="GST C-terminal" evidence="3">
    <location>
        <begin position="88"/>
        <end position="215"/>
    </location>
</feature>
<dbReference type="Gene3D" id="3.40.30.10">
    <property type="entry name" value="Glutaredoxin"/>
    <property type="match status" value="1"/>
</dbReference>
<evidence type="ECO:0000313" key="5">
    <source>
        <dbReference type="Proteomes" id="UP000317365"/>
    </source>
</evidence>
<dbReference type="EC" id="5.2.1.2" evidence="4"/>
<feature type="domain" description="GST N-terminal" evidence="2">
    <location>
        <begin position="1"/>
        <end position="83"/>
    </location>
</feature>